<dbReference type="CDD" id="cd03809">
    <property type="entry name" value="GT4_MtfB-like"/>
    <property type="match status" value="1"/>
</dbReference>
<dbReference type="EC" id="2.4.1.250" evidence="4"/>
<evidence type="ECO:0000313" key="4">
    <source>
        <dbReference type="EMBL" id="QDU68648.1"/>
    </source>
</evidence>
<keyword evidence="1 4" id="KW-0808">Transferase</keyword>
<feature type="domain" description="Glycosyl transferase family 1" evidence="2">
    <location>
        <begin position="201"/>
        <end position="341"/>
    </location>
</feature>
<evidence type="ECO:0000259" key="2">
    <source>
        <dbReference type="Pfam" id="PF00534"/>
    </source>
</evidence>
<sequence length="373" mass="39298">MSARSPRVLVLGAVLGQPRGGVQRHNAELLPRAARLLRARGGSLAVLVGAEPPSFDCGEDVELLESAVPAGPPARRARAESRAVAAAIDHATGAGSPFDLVHTAHLPIPSKRGLRGTPLTVTLHDLRQVNAELVGSLRAFAGRFAYRAVARRAARLLFVSDEVRAQFQLRHPRVVGRADVVPNAGDHLRVVERGARARSYLEPGYLLHVGHLEPRKNLGLALRALAEDPALPPLVLVGAAKGGERARLDRLAAQLGVGARVWFLGPLDDSELPLLYAGAGCLVLPSRLEGFGIPVHEARRAGLPLALSRSGAPSEVAGDAAERFDADDPAEMAAAIRIALAKATTPCVDLESWDDSAARLVAAWEAAVASPRG</sequence>
<evidence type="ECO:0000313" key="5">
    <source>
        <dbReference type="Proteomes" id="UP000316921"/>
    </source>
</evidence>
<dbReference type="AlphaFoldDB" id="A0A518BNU6"/>
<reference evidence="4 5" key="1">
    <citation type="submission" date="2019-02" db="EMBL/GenBank/DDBJ databases">
        <title>Deep-cultivation of Planctomycetes and their phenomic and genomic characterization uncovers novel biology.</title>
        <authorList>
            <person name="Wiegand S."/>
            <person name="Jogler M."/>
            <person name="Boedeker C."/>
            <person name="Pinto D."/>
            <person name="Vollmers J."/>
            <person name="Rivas-Marin E."/>
            <person name="Kohn T."/>
            <person name="Peeters S.H."/>
            <person name="Heuer A."/>
            <person name="Rast P."/>
            <person name="Oberbeckmann S."/>
            <person name="Bunk B."/>
            <person name="Jeske O."/>
            <person name="Meyerdierks A."/>
            <person name="Storesund J.E."/>
            <person name="Kallscheuer N."/>
            <person name="Luecker S."/>
            <person name="Lage O.M."/>
            <person name="Pohl T."/>
            <person name="Merkel B.J."/>
            <person name="Hornburger P."/>
            <person name="Mueller R.-W."/>
            <person name="Bruemmer F."/>
            <person name="Labrenz M."/>
            <person name="Spormann A.M."/>
            <person name="Op den Camp H."/>
            <person name="Overmann J."/>
            <person name="Amann R."/>
            <person name="Jetten M.S.M."/>
            <person name="Mascher T."/>
            <person name="Medema M.H."/>
            <person name="Devos D.P."/>
            <person name="Kaster A.-K."/>
            <person name="Ovreas L."/>
            <person name="Rohde M."/>
            <person name="Galperin M.Y."/>
            <person name="Jogler C."/>
        </authorList>
    </citation>
    <scope>NUCLEOTIDE SEQUENCE [LARGE SCALE GENOMIC DNA]</scope>
    <source>
        <strain evidence="4 5">Pla133</strain>
    </source>
</reference>
<keyword evidence="4" id="KW-0328">Glycosyltransferase</keyword>
<dbReference type="Proteomes" id="UP000316921">
    <property type="component" value="Chromosome"/>
</dbReference>
<dbReference type="PANTHER" id="PTHR46401:SF2">
    <property type="entry name" value="GLYCOSYLTRANSFERASE WBBK-RELATED"/>
    <property type="match status" value="1"/>
</dbReference>
<dbReference type="Pfam" id="PF00534">
    <property type="entry name" value="Glycos_transf_1"/>
    <property type="match status" value="1"/>
</dbReference>
<dbReference type="GO" id="GO:0009103">
    <property type="term" value="P:lipopolysaccharide biosynthetic process"/>
    <property type="evidence" value="ECO:0007669"/>
    <property type="project" value="TreeGrafter"/>
</dbReference>
<dbReference type="EMBL" id="CP036287">
    <property type="protein sequence ID" value="QDU68648.1"/>
    <property type="molecule type" value="Genomic_DNA"/>
</dbReference>
<evidence type="ECO:0000256" key="1">
    <source>
        <dbReference type="ARBA" id="ARBA00022679"/>
    </source>
</evidence>
<evidence type="ECO:0000259" key="3">
    <source>
        <dbReference type="Pfam" id="PF13439"/>
    </source>
</evidence>
<dbReference type="InterPro" id="IPR028098">
    <property type="entry name" value="Glyco_trans_4-like_N"/>
</dbReference>
<gene>
    <name evidence="4" type="primary">mshA_7</name>
    <name evidence="4" type="ORF">Pla133_37500</name>
</gene>
<dbReference type="RefSeq" id="WP_145067841.1">
    <property type="nucleotide sequence ID" value="NZ_CP036287.1"/>
</dbReference>
<feature type="domain" description="Glycosyltransferase subfamily 4-like N-terminal" evidence="3">
    <location>
        <begin position="20"/>
        <end position="184"/>
    </location>
</feature>
<dbReference type="KEGG" id="pbap:Pla133_37500"/>
<dbReference type="SUPFAM" id="SSF53756">
    <property type="entry name" value="UDP-Glycosyltransferase/glycogen phosphorylase"/>
    <property type="match status" value="1"/>
</dbReference>
<dbReference type="Pfam" id="PF13439">
    <property type="entry name" value="Glyco_transf_4"/>
    <property type="match status" value="1"/>
</dbReference>
<organism evidence="4 5">
    <name type="scientific">Engelhardtia mirabilis</name>
    <dbReference type="NCBI Taxonomy" id="2528011"/>
    <lineage>
        <taxon>Bacteria</taxon>
        <taxon>Pseudomonadati</taxon>
        <taxon>Planctomycetota</taxon>
        <taxon>Planctomycetia</taxon>
        <taxon>Planctomycetia incertae sedis</taxon>
        <taxon>Engelhardtia</taxon>
    </lineage>
</organism>
<dbReference type="GO" id="GO:0102710">
    <property type="term" value="F:D-inositol-3-phosphate glycosyltransferase activity"/>
    <property type="evidence" value="ECO:0007669"/>
    <property type="project" value="UniProtKB-EC"/>
</dbReference>
<name>A0A518BNU6_9BACT</name>
<proteinExistence type="predicted"/>
<accession>A0A518BNU6</accession>
<dbReference type="InterPro" id="IPR001296">
    <property type="entry name" value="Glyco_trans_1"/>
</dbReference>
<keyword evidence="5" id="KW-1185">Reference proteome</keyword>
<dbReference type="Gene3D" id="3.40.50.2000">
    <property type="entry name" value="Glycogen Phosphorylase B"/>
    <property type="match status" value="2"/>
</dbReference>
<protein>
    <submittedName>
        <fullName evidence="4">D-inositol 3-phosphate glycosyltransferase</fullName>
        <ecNumber evidence="4">2.4.1.250</ecNumber>
    </submittedName>
</protein>
<dbReference type="PANTHER" id="PTHR46401">
    <property type="entry name" value="GLYCOSYLTRANSFERASE WBBK-RELATED"/>
    <property type="match status" value="1"/>
</dbReference>